<dbReference type="InterPro" id="IPR050426">
    <property type="entry name" value="Glycosyltransferase_28"/>
</dbReference>
<feature type="non-terminal residue" evidence="1">
    <location>
        <position position="1"/>
    </location>
</feature>
<dbReference type="PANTHER" id="PTHR48050">
    <property type="entry name" value="STEROL 3-BETA-GLUCOSYLTRANSFERASE"/>
    <property type="match status" value="1"/>
</dbReference>
<dbReference type="AlphaFoldDB" id="A0A816D1A0"/>
<dbReference type="EMBL" id="CAJNOW010014075">
    <property type="protein sequence ID" value="CAF1628797.1"/>
    <property type="molecule type" value="Genomic_DNA"/>
</dbReference>
<dbReference type="OrthoDB" id="5835829at2759"/>
<dbReference type="Proteomes" id="UP000663834">
    <property type="component" value="Unassembled WGS sequence"/>
</dbReference>
<dbReference type="PANTHER" id="PTHR48050:SF13">
    <property type="entry name" value="STEROL 3-BETA-GLUCOSYLTRANSFERASE UGT80A2"/>
    <property type="match status" value="1"/>
</dbReference>
<accession>A0A816D1A0</accession>
<name>A0A816D1A0_9BILA</name>
<evidence type="ECO:0000313" key="2">
    <source>
        <dbReference type="EMBL" id="CAF4478150.1"/>
    </source>
</evidence>
<evidence type="ECO:0000313" key="1">
    <source>
        <dbReference type="EMBL" id="CAF1628797.1"/>
    </source>
</evidence>
<dbReference type="SUPFAM" id="SSF53756">
    <property type="entry name" value="UDP-Glycosyltransferase/glycogen phosphorylase"/>
    <property type="match status" value="1"/>
</dbReference>
<dbReference type="EMBL" id="CAJOBJ010075454">
    <property type="protein sequence ID" value="CAF4478150.1"/>
    <property type="molecule type" value="Genomic_DNA"/>
</dbReference>
<reference evidence="1" key="1">
    <citation type="submission" date="2021-02" db="EMBL/GenBank/DDBJ databases">
        <authorList>
            <person name="Nowell W R."/>
        </authorList>
    </citation>
    <scope>NUCLEOTIDE SEQUENCE</scope>
</reference>
<evidence type="ECO:0000313" key="3">
    <source>
        <dbReference type="Proteomes" id="UP000663834"/>
    </source>
</evidence>
<dbReference type="Proteomes" id="UP000681720">
    <property type="component" value="Unassembled WGS sequence"/>
</dbReference>
<comment type="caution">
    <text evidence="1">The sequence shown here is derived from an EMBL/GenBank/DDBJ whole genome shotgun (WGS) entry which is preliminary data.</text>
</comment>
<gene>
    <name evidence="2" type="ORF">GIL414_LOCUS33678</name>
    <name evidence="1" type="ORF">KQP761_LOCUS25779</name>
</gene>
<protein>
    <submittedName>
        <fullName evidence="1">Uncharacterized protein</fullName>
    </submittedName>
</protein>
<organism evidence="1 3">
    <name type="scientific">Rotaria magnacalcarata</name>
    <dbReference type="NCBI Taxonomy" id="392030"/>
    <lineage>
        <taxon>Eukaryota</taxon>
        <taxon>Metazoa</taxon>
        <taxon>Spiralia</taxon>
        <taxon>Gnathifera</taxon>
        <taxon>Rotifera</taxon>
        <taxon>Eurotatoria</taxon>
        <taxon>Bdelloidea</taxon>
        <taxon>Philodinida</taxon>
        <taxon>Philodinidae</taxon>
        <taxon>Rotaria</taxon>
    </lineage>
</organism>
<proteinExistence type="predicted"/>
<sequence>DQPFNGDRVFINKLGPKPIPIRQMNVRNLTNAIQDLMNNYTMYKNNAQKAGEMIKDENGLGHCIQLIEKALVG</sequence>